<dbReference type="Proteomes" id="UP001470230">
    <property type="component" value="Unassembled WGS sequence"/>
</dbReference>
<accession>A0ABR2JE92</accession>
<name>A0ABR2JE92_9EUKA</name>
<organism evidence="1 2">
    <name type="scientific">Tritrichomonas musculus</name>
    <dbReference type="NCBI Taxonomy" id="1915356"/>
    <lineage>
        <taxon>Eukaryota</taxon>
        <taxon>Metamonada</taxon>
        <taxon>Parabasalia</taxon>
        <taxon>Tritrichomonadida</taxon>
        <taxon>Tritrichomonadidae</taxon>
        <taxon>Tritrichomonas</taxon>
    </lineage>
</organism>
<evidence type="ECO:0000313" key="2">
    <source>
        <dbReference type="Proteomes" id="UP001470230"/>
    </source>
</evidence>
<reference evidence="1 2" key="1">
    <citation type="submission" date="2024-04" db="EMBL/GenBank/DDBJ databases">
        <title>Tritrichomonas musculus Genome.</title>
        <authorList>
            <person name="Alves-Ferreira E."/>
            <person name="Grigg M."/>
            <person name="Lorenzi H."/>
            <person name="Galac M."/>
        </authorList>
    </citation>
    <scope>NUCLEOTIDE SEQUENCE [LARGE SCALE GENOMIC DNA]</scope>
    <source>
        <strain evidence="1 2">EAF2021</strain>
    </source>
</reference>
<protein>
    <recommendedName>
        <fullName evidence="3">HTH CENPB-type domain-containing protein</fullName>
    </recommendedName>
</protein>
<dbReference type="EMBL" id="JAPFFF010000012">
    <property type="protein sequence ID" value="KAK8875912.1"/>
    <property type="molecule type" value="Genomic_DNA"/>
</dbReference>
<keyword evidence="2" id="KW-1185">Reference proteome</keyword>
<comment type="caution">
    <text evidence="1">The sequence shown here is derived from an EMBL/GenBank/DDBJ whole genome shotgun (WGS) entry which is preliminary data.</text>
</comment>
<proteinExistence type="predicted"/>
<gene>
    <name evidence="1" type="ORF">M9Y10_006089</name>
</gene>
<sequence>MFDEKQKIFESILLCIKRGPYIKYQKFPETVEKVMLILKNYEKGDIQKLVQKTGFKERTMYNWLENIKKNPNFSPLSIQIRENARIFTEDEEDAIAHYILIEKINQCILFTDEDCLEILVNAYLTKHQNDENIDYTVSFSRGYIYNFKKRHSFVSKVCHLKRRPSSNILMK</sequence>
<evidence type="ECO:0000313" key="1">
    <source>
        <dbReference type="EMBL" id="KAK8875912.1"/>
    </source>
</evidence>
<evidence type="ECO:0008006" key="3">
    <source>
        <dbReference type="Google" id="ProtNLM"/>
    </source>
</evidence>